<dbReference type="NCBIfam" id="TIGR00150">
    <property type="entry name" value="T6A_YjeE"/>
    <property type="match status" value="1"/>
</dbReference>
<comment type="caution">
    <text evidence="12">The sequence shown here is derived from an EMBL/GenBank/DDBJ whole genome shotgun (WGS) entry which is preliminary data.</text>
</comment>
<dbReference type="GO" id="GO:0046872">
    <property type="term" value="F:metal ion binding"/>
    <property type="evidence" value="ECO:0007669"/>
    <property type="project" value="UniProtKB-KW"/>
</dbReference>
<accession>A0A4Q2EFC0</accession>
<dbReference type="InterPro" id="IPR003442">
    <property type="entry name" value="T6A_TsaE"/>
</dbReference>
<dbReference type="InterPro" id="IPR027417">
    <property type="entry name" value="P-loop_NTPase"/>
</dbReference>
<keyword evidence="6" id="KW-0479">Metal-binding</keyword>
<keyword evidence="13" id="KW-1185">Reference proteome</keyword>
<evidence type="ECO:0000256" key="4">
    <source>
        <dbReference type="ARBA" id="ARBA00022490"/>
    </source>
</evidence>
<dbReference type="SUPFAM" id="SSF52540">
    <property type="entry name" value="P-loop containing nucleoside triphosphate hydrolases"/>
    <property type="match status" value="1"/>
</dbReference>
<evidence type="ECO:0000313" key="12">
    <source>
        <dbReference type="EMBL" id="RXW31961.1"/>
    </source>
</evidence>
<evidence type="ECO:0000256" key="8">
    <source>
        <dbReference type="ARBA" id="ARBA00022840"/>
    </source>
</evidence>
<sequence>MLVRLDHPELVAGWQGVGFREEAVRDAHVLLRRPLPVVVEAPDADAMRELGRRLAHVLNPGDLIVASGELGAGKTTFTQGLGAGLNVDGPVISPTFVLSRIHRSRNGGPDLVHVDAYRLGSFAELEDLDLEASLGEAVTLVEWGSGVAEALTTDRIELDIHRGTDPDDDTRWVSVTPLGDRWDRAAVAAALKED</sequence>
<dbReference type="Pfam" id="PF02367">
    <property type="entry name" value="TsaE"/>
    <property type="match status" value="1"/>
</dbReference>
<evidence type="ECO:0000313" key="13">
    <source>
        <dbReference type="Proteomes" id="UP000290624"/>
    </source>
</evidence>
<keyword evidence="7" id="KW-0547">Nucleotide-binding</keyword>
<reference evidence="12 13" key="1">
    <citation type="submission" date="2018-01" db="EMBL/GenBank/DDBJ databases">
        <title>Lactibacter flavus gen. nov., sp. nov., a novel bacterium of the family Propionibacteriaceae isolated from raw milk and dairy products.</title>
        <authorList>
            <person name="Wenning M."/>
            <person name="Breitenwieser F."/>
            <person name="Huptas C."/>
            <person name="von Neubeck M."/>
            <person name="Busse H.-J."/>
            <person name="Scherer S."/>
        </authorList>
    </citation>
    <scope>NUCLEOTIDE SEQUENCE [LARGE SCALE GENOMIC DNA]</scope>
    <source>
        <strain evidence="12 13">VG341</strain>
    </source>
</reference>
<keyword evidence="9" id="KW-0460">Magnesium</keyword>
<evidence type="ECO:0000256" key="6">
    <source>
        <dbReference type="ARBA" id="ARBA00022723"/>
    </source>
</evidence>
<protein>
    <recommendedName>
        <fullName evidence="3">tRNA threonylcarbamoyladenosine biosynthesis protein TsaE</fullName>
    </recommendedName>
    <alternativeName>
        <fullName evidence="11">t(6)A37 threonylcarbamoyladenosine biosynthesis protein TsaE</fullName>
    </alternativeName>
</protein>
<dbReference type="GO" id="GO:0002949">
    <property type="term" value="P:tRNA threonylcarbamoyladenosine modification"/>
    <property type="evidence" value="ECO:0007669"/>
    <property type="project" value="InterPro"/>
</dbReference>
<dbReference type="OrthoDB" id="9800307at2"/>
<dbReference type="EMBL" id="PPCV01000006">
    <property type="protein sequence ID" value="RXW31961.1"/>
    <property type="molecule type" value="Genomic_DNA"/>
</dbReference>
<evidence type="ECO:0000256" key="1">
    <source>
        <dbReference type="ARBA" id="ARBA00004496"/>
    </source>
</evidence>
<comment type="subcellular location">
    <subcellularLocation>
        <location evidence="1">Cytoplasm</location>
    </subcellularLocation>
</comment>
<dbReference type="AlphaFoldDB" id="A0A4Q2EFC0"/>
<evidence type="ECO:0000256" key="10">
    <source>
        <dbReference type="ARBA" id="ARBA00024908"/>
    </source>
</evidence>
<dbReference type="Proteomes" id="UP000290624">
    <property type="component" value="Unassembled WGS sequence"/>
</dbReference>
<dbReference type="PANTHER" id="PTHR33540">
    <property type="entry name" value="TRNA THREONYLCARBAMOYLADENOSINE BIOSYNTHESIS PROTEIN TSAE"/>
    <property type="match status" value="1"/>
</dbReference>
<evidence type="ECO:0000256" key="9">
    <source>
        <dbReference type="ARBA" id="ARBA00022842"/>
    </source>
</evidence>
<evidence type="ECO:0000256" key="7">
    <source>
        <dbReference type="ARBA" id="ARBA00022741"/>
    </source>
</evidence>
<proteinExistence type="inferred from homology"/>
<organism evidence="12 13">
    <name type="scientific">Propioniciclava flava</name>
    <dbReference type="NCBI Taxonomy" id="2072026"/>
    <lineage>
        <taxon>Bacteria</taxon>
        <taxon>Bacillati</taxon>
        <taxon>Actinomycetota</taxon>
        <taxon>Actinomycetes</taxon>
        <taxon>Propionibacteriales</taxon>
        <taxon>Propionibacteriaceae</taxon>
        <taxon>Propioniciclava</taxon>
    </lineage>
</organism>
<dbReference type="Gene3D" id="3.40.50.300">
    <property type="entry name" value="P-loop containing nucleotide triphosphate hydrolases"/>
    <property type="match status" value="1"/>
</dbReference>
<comment type="similarity">
    <text evidence="2">Belongs to the TsaE family.</text>
</comment>
<keyword evidence="8" id="KW-0067">ATP-binding</keyword>
<evidence type="ECO:0000256" key="5">
    <source>
        <dbReference type="ARBA" id="ARBA00022694"/>
    </source>
</evidence>
<comment type="function">
    <text evidence="10">Required for the formation of a threonylcarbamoyl group on adenosine at position 37 (t(6)A37) in tRNAs that read codons beginning with adenine. Is involved in the transfer of the threonylcarbamoyl moiety of threonylcarbamoyl-AMP (TC-AMP) to the N6 group of A37, together with TsaD and TsaB. TsaE seems to play an indirect role in the t(6)A biosynthesis pathway, possibly in regulating the core enzymatic function of TsaD.</text>
</comment>
<keyword evidence="4" id="KW-0963">Cytoplasm</keyword>
<dbReference type="GO" id="GO:0005737">
    <property type="term" value="C:cytoplasm"/>
    <property type="evidence" value="ECO:0007669"/>
    <property type="project" value="UniProtKB-SubCell"/>
</dbReference>
<dbReference type="PANTHER" id="PTHR33540:SF2">
    <property type="entry name" value="TRNA THREONYLCARBAMOYLADENOSINE BIOSYNTHESIS PROTEIN TSAE"/>
    <property type="match status" value="1"/>
</dbReference>
<keyword evidence="12" id="KW-0808">Transferase</keyword>
<evidence type="ECO:0000256" key="2">
    <source>
        <dbReference type="ARBA" id="ARBA00007599"/>
    </source>
</evidence>
<dbReference type="GO" id="GO:0016740">
    <property type="term" value="F:transferase activity"/>
    <property type="evidence" value="ECO:0007669"/>
    <property type="project" value="UniProtKB-KW"/>
</dbReference>
<keyword evidence="5" id="KW-0819">tRNA processing</keyword>
<evidence type="ECO:0000256" key="11">
    <source>
        <dbReference type="ARBA" id="ARBA00032441"/>
    </source>
</evidence>
<dbReference type="GO" id="GO:0005524">
    <property type="term" value="F:ATP binding"/>
    <property type="evidence" value="ECO:0007669"/>
    <property type="project" value="UniProtKB-KW"/>
</dbReference>
<gene>
    <name evidence="12" type="ORF">C1706_10055</name>
</gene>
<name>A0A4Q2EFC0_9ACTN</name>
<evidence type="ECO:0000256" key="3">
    <source>
        <dbReference type="ARBA" id="ARBA00019010"/>
    </source>
</evidence>